<keyword evidence="4" id="KW-1185">Reference proteome</keyword>
<dbReference type="InterPro" id="IPR004838">
    <property type="entry name" value="NHTrfase_class1_PyrdxlP-BS"/>
</dbReference>
<dbReference type="Proteomes" id="UP000474676">
    <property type="component" value="Unassembled WGS sequence"/>
</dbReference>
<name>A0A6L5Y7L0_9FIRM</name>
<dbReference type="GO" id="GO:0030170">
    <property type="term" value="F:pyridoxal phosphate binding"/>
    <property type="evidence" value="ECO:0007669"/>
    <property type="project" value="InterPro"/>
</dbReference>
<proteinExistence type="inferred from homology"/>
<dbReference type="EC" id="2.6.1.-" evidence="1"/>
<dbReference type="Gene3D" id="3.40.640.10">
    <property type="entry name" value="Type I PLP-dependent aspartate aminotransferase-like (Major domain)"/>
    <property type="match status" value="1"/>
</dbReference>
<dbReference type="AlphaFoldDB" id="A0A6L5Y7L0"/>
<feature type="domain" description="Aminotransferase class I/classII large" evidence="2">
    <location>
        <begin position="46"/>
        <end position="350"/>
    </location>
</feature>
<comment type="cofactor">
    <cofactor evidence="1">
        <name>pyridoxal 5'-phosphate</name>
        <dbReference type="ChEBI" id="CHEBI:597326"/>
    </cofactor>
</comment>
<dbReference type="PANTHER" id="PTHR43510">
    <property type="entry name" value="AMINOTRANSFERASE FUNCTION, HYPOTHETICAL (EUROFUNG)"/>
    <property type="match status" value="1"/>
</dbReference>
<reference evidence="3 4" key="1">
    <citation type="submission" date="2019-08" db="EMBL/GenBank/DDBJ databases">
        <title>In-depth cultivation of the pig gut microbiome towards novel bacterial diversity and tailored functional studies.</title>
        <authorList>
            <person name="Wylensek D."/>
            <person name="Hitch T.C.A."/>
            <person name="Clavel T."/>
        </authorList>
    </citation>
    <scope>NUCLEOTIDE SEQUENCE [LARGE SCALE GENOMIC DNA]</scope>
    <source>
        <strain evidence="3 4">WCA-MUC-591-APC-3H</strain>
    </source>
</reference>
<dbReference type="SUPFAM" id="SSF53383">
    <property type="entry name" value="PLP-dependent transferases"/>
    <property type="match status" value="1"/>
</dbReference>
<protein>
    <recommendedName>
        <fullName evidence="1">Aminotransferase</fullName>
        <ecNumber evidence="1">2.6.1.-</ecNumber>
    </recommendedName>
</protein>
<dbReference type="PANTHER" id="PTHR43510:SF1">
    <property type="entry name" value="AMINOTRANSFERASE FUNCTION, HYPOTHETICAL (EUROFUNG)"/>
    <property type="match status" value="1"/>
</dbReference>
<comment type="similarity">
    <text evidence="1">Belongs to the class-I pyridoxal-phosphate-dependent aminotransferase family.</text>
</comment>
<evidence type="ECO:0000313" key="3">
    <source>
        <dbReference type="EMBL" id="MST51857.1"/>
    </source>
</evidence>
<dbReference type="GO" id="GO:0008483">
    <property type="term" value="F:transaminase activity"/>
    <property type="evidence" value="ECO:0007669"/>
    <property type="project" value="UniProtKB-KW"/>
</dbReference>
<organism evidence="3 4">
    <name type="scientific">Hornefia butyriciproducens</name>
    <dbReference type="NCBI Taxonomy" id="2652293"/>
    <lineage>
        <taxon>Bacteria</taxon>
        <taxon>Bacillati</taxon>
        <taxon>Bacillota</taxon>
        <taxon>Clostridia</taxon>
        <taxon>Peptostreptococcales</taxon>
        <taxon>Anaerovoracaceae</taxon>
        <taxon>Hornefia</taxon>
    </lineage>
</organism>
<dbReference type="InterPro" id="IPR015421">
    <property type="entry name" value="PyrdxlP-dep_Trfase_major"/>
</dbReference>
<dbReference type="PROSITE" id="PS00105">
    <property type="entry name" value="AA_TRANSFER_CLASS_1"/>
    <property type="match status" value="1"/>
</dbReference>
<keyword evidence="1 3" id="KW-0032">Aminotransferase</keyword>
<dbReference type="EMBL" id="VUMZ01000004">
    <property type="protein sequence ID" value="MST51857.1"/>
    <property type="molecule type" value="Genomic_DNA"/>
</dbReference>
<accession>A0A6L5Y7L0</accession>
<dbReference type="InterPro" id="IPR004839">
    <property type="entry name" value="Aminotransferase_I/II_large"/>
</dbReference>
<evidence type="ECO:0000259" key="2">
    <source>
        <dbReference type="Pfam" id="PF00155"/>
    </source>
</evidence>
<dbReference type="InterPro" id="IPR015424">
    <property type="entry name" value="PyrdxlP-dep_Trfase"/>
</dbReference>
<dbReference type="GeneID" id="303114864"/>
<sequence length="377" mass="42708">MRIEKFELESWLNPLDPLCKYNLGASCVKAFGLKEMLDFVGEDSNKIMEELANKSLHYGEFDGSKRLKKAVAGIYKNADPEMVITTHGGTGANNMILTELLNPADNIIVITPTYQQHYSIPANLGVEVRKVRGTADNNWLPAIDEIRERFDENTRMIIATSPSNPAGIYIKPDLMNEIVELARTTGAYVLFDEMYRGLDDEYMPSIIDVYEKGISTSSMSKVYSMAGTRVGWIVVRDPELYDRIFNRRSFDTICGGVIDEFLAAIALEHSDKILERSRKIVRANKEMLDKWMEDHPRLHYCGESYGSTAMISYDYDISATEFGQRLFDEEKVLICHGDVFEEEKTFRLGYGFGETDLLSGGLDALGKFLKRLEDEGK</sequence>
<dbReference type="CDD" id="cd00609">
    <property type="entry name" value="AAT_like"/>
    <property type="match status" value="1"/>
</dbReference>
<dbReference type="Gene3D" id="3.90.1150.10">
    <property type="entry name" value="Aspartate Aminotransferase, domain 1"/>
    <property type="match status" value="1"/>
</dbReference>
<dbReference type="RefSeq" id="WP_154574296.1">
    <property type="nucleotide sequence ID" value="NZ_JAXFFR010000048.1"/>
</dbReference>
<evidence type="ECO:0000313" key="4">
    <source>
        <dbReference type="Proteomes" id="UP000474676"/>
    </source>
</evidence>
<comment type="caution">
    <text evidence="3">The sequence shown here is derived from an EMBL/GenBank/DDBJ whole genome shotgun (WGS) entry which is preliminary data.</text>
</comment>
<dbReference type="Pfam" id="PF00155">
    <property type="entry name" value="Aminotran_1_2"/>
    <property type="match status" value="1"/>
</dbReference>
<evidence type="ECO:0000256" key="1">
    <source>
        <dbReference type="RuleBase" id="RU000481"/>
    </source>
</evidence>
<gene>
    <name evidence="3" type="ORF">FYJ64_05955</name>
</gene>
<keyword evidence="1 3" id="KW-0808">Transferase</keyword>
<dbReference type="InterPro" id="IPR015422">
    <property type="entry name" value="PyrdxlP-dep_Trfase_small"/>
</dbReference>